<accession>A0A5N3VV23</accession>
<name>A0A5N3VV23_MUNMU</name>
<feature type="domain" description="SH2" evidence="5">
    <location>
        <begin position="268"/>
        <end position="347"/>
    </location>
</feature>
<keyword evidence="7" id="KW-1185">Reference proteome</keyword>
<dbReference type="EMBL" id="VCEA01000002">
    <property type="protein sequence ID" value="KAB0352235.1"/>
    <property type="molecule type" value="Genomic_DNA"/>
</dbReference>
<feature type="region of interest" description="Disordered" evidence="3">
    <location>
        <begin position="198"/>
        <end position="217"/>
    </location>
</feature>
<evidence type="ECO:0000259" key="4">
    <source>
        <dbReference type="PROSITE" id="PS01179"/>
    </source>
</evidence>
<keyword evidence="1 2" id="KW-0727">SH2 domain</keyword>
<evidence type="ECO:0000256" key="1">
    <source>
        <dbReference type="ARBA" id="ARBA00022999"/>
    </source>
</evidence>
<proteinExistence type="predicted"/>
<sequence length="356" mass="39226">PGGDWTRRKKQNKTLIKRKHRKTLSLGPPSKMLSSILGKSNLQFAGMSISLTISTASLNLRTPDSKQIIANHHMQSISFASGGDPDTTDYVAYVAKDPVNRRACHILECCDGLAQDVIGSIGQAFELRFKQYLQCPSKIAFAGKEQTYYQGRHLGDPFGEDWQPTPVRQGSLDIYSMPEGKSHVAPTGEAPTYVNTQRIPQQTGPATGSSAESSPRKDLFDMKPFEDALKIQSLGPVLSKAASMECISPVSPRAPDAKMLEELKAEPWYQGEMSRKEAEGLLKRDGDFLVRKSTTNPGSFVLTGMHNGQAKHLLLVDPEGTPSNPLSLVVWIFSHIYIHTKENTYFVLLCFGNSQT</sequence>
<evidence type="ECO:0000313" key="7">
    <source>
        <dbReference type="Proteomes" id="UP000326458"/>
    </source>
</evidence>
<dbReference type="AlphaFoldDB" id="A0A5N3VV23"/>
<dbReference type="Proteomes" id="UP000326458">
    <property type="component" value="Unassembled WGS sequence"/>
</dbReference>
<dbReference type="PRINTS" id="PR00401">
    <property type="entry name" value="SH2DOMAIN"/>
</dbReference>
<dbReference type="CDD" id="cd01209">
    <property type="entry name" value="PTB_Shc"/>
    <property type="match status" value="1"/>
</dbReference>
<dbReference type="PROSITE" id="PS01179">
    <property type="entry name" value="PID"/>
    <property type="match status" value="1"/>
</dbReference>
<feature type="domain" description="PID" evidence="4">
    <location>
        <begin position="45"/>
        <end position="138"/>
    </location>
</feature>
<evidence type="ECO:0008006" key="8">
    <source>
        <dbReference type="Google" id="ProtNLM"/>
    </source>
</evidence>
<evidence type="ECO:0000259" key="5">
    <source>
        <dbReference type="PROSITE" id="PS50001"/>
    </source>
</evidence>
<dbReference type="PROSITE" id="PS50001">
    <property type="entry name" value="SH2"/>
    <property type="match status" value="1"/>
</dbReference>
<feature type="compositionally biased region" description="Polar residues" evidence="3">
    <location>
        <begin position="198"/>
        <end position="213"/>
    </location>
</feature>
<dbReference type="SUPFAM" id="SSF50729">
    <property type="entry name" value="PH domain-like"/>
    <property type="match status" value="1"/>
</dbReference>
<dbReference type="GO" id="GO:0035556">
    <property type="term" value="P:intracellular signal transduction"/>
    <property type="evidence" value="ECO:0007669"/>
    <property type="project" value="InterPro"/>
</dbReference>
<dbReference type="GO" id="GO:0007169">
    <property type="term" value="P:cell surface receptor protein tyrosine kinase signaling pathway"/>
    <property type="evidence" value="ECO:0007669"/>
    <property type="project" value="TreeGrafter"/>
</dbReference>
<evidence type="ECO:0000256" key="2">
    <source>
        <dbReference type="PROSITE-ProRule" id="PRU00191"/>
    </source>
</evidence>
<dbReference type="SMART" id="SM00252">
    <property type="entry name" value="SH2"/>
    <property type="match status" value="1"/>
</dbReference>
<dbReference type="SMART" id="SM00462">
    <property type="entry name" value="PTB"/>
    <property type="match status" value="1"/>
</dbReference>
<dbReference type="GO" id="GO:0030971">
    <property type="term" value="F:receptor tyrosine kinase binding"/>
    <property type="evidence" value="ECO:0007669"/>
    <property type="project" value="TreeGrafter"/>
</dbReference>
<dbReference type="Pfam" id="PF00640">
    <property type="entry name" value="PID"/>
    <property type="match status" value="1"/>
</dbReference>
<comment type="caution">
    <text evidence="6">The sequence shown here is derived from an EMBL/GenBank/DDBJ whole genome shotgun (WGS) entry which is preliminary data.</text>
</comment>
<gene>
    <name evidence="6" type="ORF">FD754_017092</name>
</gene>
<dbReference type="InterPro" id="IPR006019">
    <property type="entry name" value="PID_Shc-like"/>
</dbReference>
<evidence type="ECO:0000256" key="3">
    <source>
        <dbReference type="SAM" id="MobiDB-lite"/>
    </source>
</evidence>
<dbReference type="GO" id="GO:0005886">
    <property type="term" value="C:plasma membrane"/>
    <property type="evidence" value="ECO:0007669"/>
    <property type="project" value="TreeGrafter"/>
</dbReference>
<dbReference type="InterPro" id="IPR036860">
    <property type="entry name" value="SH2_dom_sf"/>
</dbReference>
<dbReference type="InterPro" id="IPR006020">
    <property type="entry name" value="PTB/PI_dom"/>
</dbReference>
<protein>
    <recommendedName>
        <fullName evidence="8">SHC-transforming protein 3</fullName>
    </recommendedName>
</protein>
<dbReference type="PANTHER" id="PTHR10337">
    <property type="entry name" value="SHC TRANSFORMING PROTEIN"/>
    <property type="match status" value="1"/>
</dbReference>
<dbReference type="Pfam" id="PF00017">
    <property type="entry name" value="SH2"/>
    <property type="match status" value="1"/>
</dbReference>
<feature type="non-terminal residue" evidence="6">
    <location>
        <position position="1"/>
    </location>
</feature>
<evidence type="ECO:0000313" key="6">
    <source>
        <dbReference type="EMBL" id="KAB0352235.1"/>
    </source>
</evidence>
<dbReference type="Gene3D" id="2.30.29.30">
    <property type="entry name" value="Pleckstrin-homology domain (PH domain)/Phosphotyrosine-binding domain (PTB)"/>
    <property type="match status" value="1"/>
</dbReference>
<organism evidence="6 7">
    <name type="scientific">Muntiacus muntjak</name>
    <name type="common">Barking deer</name>
    <name type="synonym">Indian muntjac</name>
    <dbReference type="NCBI Taxonomy" id="9888"/>
    <lineage>
        <taxon>Eukaryota</taxon>
        <taxon>Metazoa</taxon>
        <taxon>Chordata</taxon>
        <taxon>Craniata</taxon>
        <taxon>Vertebrata</taxon>
        <taxon>Euteleostomi</taxon>
        <taxon>Mammalia</taxon>
        <taxon>Eutheria</taxon>
        <taxon>Laurasiatheria</taxon>
        <taxon>Artiodactyla</taxon>
        <taxon>Ruminantia</taxon>
        <taxon>Pecora</taxon>
        <taxon>Cervidae</taxon>
        <taxon>Muntiacinae</taxon>
        <taxon>Muntiacus</taxon>
    </lineage>
</organism>
<dbReference type="InterPro" id="IPR000980">
    <property type="entry name" value="SH2"/>
</dbReference>
<dbReference type="Gene3D" id="3.30.505.10">
    <property type="entry name" value="SH2 domain"/>
    <property type="match status" value="1"/>
</dbReference>
<dbReference type="SUPFAM" id="SSF55550">
    <property type="entry name" value="SH2 domain"/>
    <property type="match status" value="1"/>
</dbReference>
<dbReference type="InterPro" id="IPR051235">
    <property type="entry name" value="CEP152/SHC-Transforming"/>
</dbReference>
<reference evidence="6 7" key="1">
    <citation type="submission" date="2019-06" db="EMBL/GenBank/DDBJ databases">
        <title>Discovery of a novel chromosome fission-fusion reversal in muntjac.</title>
        <authorList>
            <person name="Mudd A.B."/>
            <person name="Bredeson J.V."/>
            <person name="Baum R."/>
            <person name="Hockemeyer D."/>
            <person name="Rokhsar D.S."/>
        </authorList>
    </citation>
    <scope>NUCLEOTIDE SEQUENCE [LARGE SCALE GENOMIC DNA]</scope>
    <source>
        <strain evidence="6">UTSW_UCB_Mm</strain>
        <tissue evidence="6">Fibroblast cell line</tissue>
    </source>
</reference>
<dbReference type="PANTHER" id="PTHR10337:SF4">
    <property type="entry name" value="SHC-TRANSFORMING PROTEIN 3"/>
    <property type="match status" value="1"/>
</dbReference>
<dbReference type="InterPro" id="IPR011993">
    <property type="entry name" value="PH-like_dom_sf"/>
</dbReference>